<evidence type="ECO:0000256" key="1">
    <source>
        <dbReference type="ARBA" id="ARBA00001974"/>
    </source>
</evidence>
<evidence type="ECO:0000256" key="2">
    <source>
        <dbReference type="ARBA" id="ARBA00007653"/>
    </source>
</evidence>
<dbReference type="GO" id="GO:0005829">
    <property type="term" value="C:cytosol"/>
    <property type="evidence" value="ECO:0007669"/>
    <property type="project" value="TreeGrafter"/>
</dbReference>
<dbReference type="InterPro" id="IPR044920">
    <property type="entry name" value="MnmG_C_subdom_sf"/>
</dbReference>
<dbReference type="PANTHER" id="PTHR11806:SF0">
    <property type="entry name" value="PROTEIN MTO1 HOMOLOG, MITOCHONDRIAL"/>
    <property type="match status" value="1"/>
</dbReference>
<protein>
    <submittedName>
        <fullName evidence="6">tRNA uridine 5-carboxymethylaminomethyl modification enzyme MnmG</fullName>
    </submittedName>
</protein>
<gene>
    <name evidence="6" type="primary">mnmG_51</name>
    <name evidence="6" type="ORF">SDC9_208317</name>
</gene>
<dbReference type="GO" id="GO:0030488">
    <property type="term" value="P:tRNA methylation"/>
    <property type="evidence" value="ECO:0007669"/>
    <property type="project" value="TreeGrafter"/>
</dbReference>
<dbReference type="Pfam" id="PF13932">
    <property type="entry name" value="SAM_GIDA_C"/>
    <property type="match status" value="1"/>
</dbReference>
<dbReference type="InterPro" id="IPR049312">
    <property type="entry name" value="GIDA_C_N"/>
</dbReference>
<dbReference type="Gene3D" id="1.10.10.1800">
    <property type="entry name" value="tRNA uridine 5-carboxymethylaminomethyl modification enzyme MnmG/GidA"/>
    <property type="match status" value="1"/>
</dbReference>
<reference evidence="6" key="1">
    <citation type="submission" date="2019-08" db="EMBL/GenBank/DDBJ databases">
        <authorList>
            <person name="Kucharzyk K."/>
            <person name="Murdoch R.W."/>
            <person name="Higgins S."/>
            <person name="Loffler F."/>
        </authorList>
    </citation>
    <scope>NUCLEOTIDE SEQUENCE</scope>
</reference>
<dbReference type="FunFam" id="1.10.150.570:FF:000001">
    <property type="entry name" value="tRNA uridine 5-carboxymethylaminomethyl modification enzyme MnmG"/>
    <property type="match status" value="1"/>
</dbReference>
<comment type="similarity">
    <text evidence="2">Belongs to the MnmG family.</text>
</comment>
<name>A0A645JAA6_9ZZZZ</name>
<evidence type="ECO:0000256" key="3">
    <source>
        <dbReference type="ARBA" id="ARBA00022630"/>
    </source>
</evidence>
<organism evidence="6">
    <name type="scientific">bioreactor metagenome</name>
    <dbReference type="NCBI Taxonomy" id="1076179"/>
    <lineage>
        <taxon>unclassified sequences</taxon>
        <taxon>metagenomes</taxon>
        <taxon>ecological metagenomes</taxon>
    </lineage>
</organism>
<dbReference type="GO" id="GO:0050660">
    <property type="term" value="F:flavin adenine dinucleotide binding"/>
    <property type="evidence" value="ECO:0007669"/>
    <property type="project" value="InterPro"/>
</dbReference>
<dbReference type="PANTHER" id="PTHR11806">
    <property type="entry name" value="GLUCOSE INHIBITED DIVISION PROTEIN A"/>
    <property type="match status" value="1"/>
</dbReference>
<accession>A0A645JAA6</accession>
<feature type="domain" description="tRNA uridine 5-carboxymethylaminomethyl modification enzyme C-terminal subdomain" evidence="5">
    <location>
        <begin position="68"/>
        <end position="139"/>
    </location>
</feature>
<evidence type="ECO:0000259" key="5">
    <source>
        <dbReference type="SMART" id="SM01228"/>
    </source>
</evidence>
<dbReference type="GO" id="GO:0002098">
    <property type="term" value="P:tRNA wobble uridine modification"/>
    <property type="evidence" value="ECO:0007669"/>
    <property type="project" value="UniProtKB-ARBA"/>
</dbReference>
<dbReference type="InterPro" id="IPR026904">
    <property type="entry name" value="MnmG_C"/>
</dbReference>
<dbReference type="Gene3D" id="1.10.150.570">
    <property type="entry name" value="GidA associated domain, C-terminal subdomain"/>
    <property type="match status" value="1"/>
</dbReference>
<dbReference type="Pfam" id="PF21680">
    <property type="entry name" value="GIDA_C_1st"/>
    <property type="match status" value="1"/>
</dbReference>
<dbReference type="AlphaFoldDB" id="A0A645JAA6"/>
<sequence>MWHETVFSPLNQNFQDVLNSVNSTPAKGGLSAEELIRRPEISVRQIKKLIPEMEEYEEEVLQEAEIETKYAGYIQKQRFEIERFAKMEDRIIPSNIQYDDIMGLSTEGRQRLKEVYPGNLGQASRITGVTPADISVLMVYLEQKRRGVKNGDC</sequence>
<dbReference type="SMART" id="SM01228">
    <property type="entry name" value="GIDA_assoc_3"/>
    <property type="match status" value="1"/>
</dbReference>
<evidence type="ECO:0000313" key="6">
    <source>
        <dbReference type="EMBL" id="MPN60588.1"/>
    </source>
</evidence>
<comment type="caution">
    <text evidence="6">The sequence shown here is derived from an EMBL/GenBank/DDBJ whole genome shotgun (WGS) entry which is preliminary data.</text>
</comment>
<dbReference type="EMBL" id="VSSQ01136054">
    <property type="protein sequence ID" value="MPN60588.1"/>
    <property type="molecule type" value="Genomic_DNA"/>
</dbReference>
<keyword evidence="4" id="KW-0274">FAD</keyword>
<proteinExistence type="inferred from homology"/>
<dbReference type="InterPro" id="IPR002218">
    <property type="entry name" value="MnmG-rel"/>
</dbReference>
<dbReference type="InterPro" id="IPR047001">
    <property type="entry name" value="MnmG_C_subdom"/>
</dbReference>
<evidence type="ECO:0000256" key="4">
    <source>
        <dbReference type="ARBA" id="ARBA00022827"/>
    </source>
</evidence>
<keyword evidence="3" id="KW-0285">Flavoprotein</keyword>
<comment type="cofactor">
    <cofactor evidence="1">
        <name>FAD</name>
        <dbReference type="ChEBI" id="CHEBI:57692"/>
    </cofactor>
</comment>